<proteinExistence type="predicted"/>
<dbReference type="EMBL" id="OCMF01000002">
    <property type="protein sequence ID" value="SOC80327.1"/>
    <property type="molecule type" value="Genomic_DNA"/>
</dbReference>
<dbReference type="GO" id="GO:0016740">
    <property type="term" value="F:transferase activity"/>
    <property type="evidence" value="ECO:0007669"/>
    <property type="project" value="UniProtKB-KW"/>
</dbReference>
<name>A0A285X4P8_9FLAO</name>
<dbReference type="PANTHER" id="PTHR43685:SF2">
    <property type="entry name" value="GLYCOSYLTRANSFERASE 2-LIKE DOMAIN-CONTAINING PROTEIN"/>
    <property type="match status" value="1"/>
</dbReference>
<accession>A0A285X4P8</accession>
<dbReference type="PANTHER" id="PTHR43685">
    <property type="entry name" value="GLYCOSYLTRANSFERASE"/>
    <property type="match status" value="1"/>
</dbReference>
<dbReference type="InterPro" id="IPR001173">
    <property type="entry name" value="Glyco_trans_2-like"/>
</dbReference>
<gene>
    <name evidence="2" type="ORF">SAMN06296241_1875</name>
</gene>
<feature type="domain" description="Glycosyltransferase 2-like" evidence="1">
    <location>
        <begin position="6"/>
        <end position="105"/>
    </location>
</feature>
<sequence length="302" mass="35381">MKPLFSIIIPNYNREETICRAINSVLKQTETNFELIVVDDLSSDNSVELIKKSFNDKRIKLIELAKNGGASKARNIGIKASQGELISLLDSDDEFEETFLEVSKNVLRSSGPEIGFMWTGVTYVYPHKSYSFSWVPKRRGEAYTTFLHNLQVGSGAGITFKKEVFLLAGFFNEDLPAAEDTEFFLRISQKFDYTYTEKHLIKIYKGNKDRLSGNFFKIAEAYNIFLPKHFKRIDKDENLQKKFYYKMMWLNMHLLDKATAERYLKKIPKKKWSDTFKYYFTFYLYSTFPLKFASRLHIFLSK</sequence>
<reference evidence="3" key="1">
    <citation type="submission" date="2017-09" db="EMBL/GenBank/DDBJ databases">
        <authorList>
            <person name="Varghese N."/>
            <person name="Submissions S."/>
        </authorList>
    </citation>
    <scope>NUCLEOTIDE SEQUENCE [LARGE SCALE GENOMIC DNA]</scope>
    <source>
        <strain evidence="3">CGMCC 1.12641</strain>
    </source>
</reference>
<protein>
    <submittedName>
        <fullName evidence="2">Glycosyltransferase involved in cell wall bisynthesis</fullName>
    </submittedName>
</protein>
<evidence type="ECO:0000313" key="2">
    <source>
        <dbReference type="EMBL" id="SOC80327.1"/>
    </source>
</evidence>
<evidence type="ECO:0000259" key="1">
    <source>
        <dbReference type="Pfam" id="PF00535"/>
    </source>
</evidence>
<dbReference type="Gene3D" id="3.90.550.10">
    <property type="entry name" value="Spore Coat Polysaccharide Biosynthesis Protein SpsA, Chain A"/>
    <property type="match status" value="1"/>
</dbReference>
<dbReference type="RefSeq" id="WP_179670520.1">
    <property type="nucleotide sequence ID" value="NZ_OCMF01000002.1"/>
</dbReference>
<dbReference type="InterPro" id="IPR050834">
    <property type="entry name" value="Glycosyltransf_2"/>
</dbReference>
<dbReference type="SUPFAM" id="SSF53448">
    <property type="entry name" value="Nucleotide-diphospho-sugar transferases"/>
    <property type="match status" value="1"/>
</dbReference>
<evidence type="ECO:0000313" key="3">
    <source>
        <dbReference type="Proteomes" id="UP000219193"/>
    </source>
</evidence>
<dbReference type="Proteomes" id="UP000219193">
    <property type="component" value="Unassembled WGS sequence"/>
</dbReference>
<keyword evidence="2" id="KW-0808">Transferase</keyword>
<keyword evidence="3" id="KW-1185">Reference proteome</keyword>
<dbReference type="AlphaFoldDB" id="A0A285X4P8"/>
<dbReference type="Pfam" id="PF00535">
    <property type="entry name" value="Glycos_transf_2"/>
    <property type="match status" value="1"/>
</dbReference>
<organism evidence="2 3">
    <name type="scientific">Salinimicrobium sediminis</name>
    <dbReference type="NCBI Taxonomy" id="1343891"/>
    <lineage>
        <taxon>Bacteria</taxon>
        <taxon>Pseudomonadati</taxon>
        <taxon>Bacteroidota</taxon>
        <taxon>Flavobacteriia</taxon>
        <taxon>Flavobacteriales</taxon>
        <taxon>Flavobacteriaceae</taxon>
        <taxon>Salinimicrobium</taxon>
    </lineage>
</organism>
<dbReference type="InterPro" id="IPR029044">
    <property type="entry name" value="Nucleotide-diphossugar_trans"/>
</dbReference>